<comment type="caution">
    <text evidence="2">The sequence shown here is derived from an EMBL/GenBank/DDBJ whole genome shotgun (WGS) entry which is preliminary data.</text>
</comment>
<organism evidence="2 3">
    <name type="scientific">Candidatus Doudnabacteria bacterium CG10_big_fil_rev_8_21_14_0_10_41_10</name>
    <dbReference type="NCBI Taxonomy" id="1974551"/>
    <lineage>
        <taxon>Bacteria</taxon>
        <taxon>Candidatus Doudnaibacteriota</taxon>
    </lineage>
</organism>
<proteinExistence type="predicted"/>
<dbReference type="AlphaFoldDB" id="A0A2H0VCI0"/>
<protein>
    <recommendedName>
        <fullName evidence="1">Nudix hydrolase domain-containing protein</fullName>
    </recommendedName>
</protein>
<dbReference type="EMBL" id="PFAJ01000061">
    <property type="protein sequence ID" value="PIR96804.1"/>
    <property type="molecule type" value="Genomic_DNA"/>
</dbReference>
<dbReference type="Pfam" id="PF00293">
    <property type="entry name" value="NUDIX"/>
    <property type="match status" value="1"/>
</dbReference>
<dbReference type="Proteomes" id="UP000230557">
    <property type="component" value="Unassembled WGS sequence"/>
</dbReference>
<gene>
    <name evidence="2" type="ORF">COT91_04605</name>
</gene>
<dbReference type="Gene3D" id="3.90.79.10">
    <property type="entry name" value="Nucleoside Triphosphate Pyrophosphohydrolase"/>
    <property type="match status" value="1"/>
</dbReference>
<accession>A0A2H0VCI0</accession>
<evidence type="ECO:0000313" key="3">
    <source>
        <dbReference type="Proteomes" id="UP000230557"/>
    </source>
</evidence>
<evidence type="ECO:0000313" key="2">
    <source>
        <dbReference type="EMBL" id="PIR96804.1"/>
    </source>
</evidence>
<sequence length="191" mass="22211">MKSETWIPPPEADGNDKKMQSIVFGRENCYNSHIMALSRKELAILNNLLKKVKPTSKGVPEEVFEGLIHLVPFIALEIVVVNKKGEMLLTWRDDKYWRGWHFPGGLLRYRETFKKRLNETVKRELGTLLKSFRFLFTENYLNGKRSHDVSLVFKCVLSGKPKDGKFFGKMPKDIIDAHKVLWKNVTSNIKF</sequence>
<reference evidence="3" key="1">
    <citation type="submission" date="2017-09" db="EMBL/GenBank/DDBJ databases">
        <title>Depth-based differentiation of microbial function through sediment-hosted aquifers and enrichment of novel symbionts in the deep terrestrial subsurface.</title>
        <authorList>
            <person name="Probst A.J."/>
            <person name="Ladd B."/>
            <person name="Jarett J.K."/>
            <person name="Geller-Mcgrath D.E."/>
            <person name="Sieber C.M.K."/>
            <person name="Emerson J.B."/>
            <person name="Anantharaman K."/>
            <person name="Thomas B.C."/>
            <person name="Malmstrom R."/>
            <person name="Stieglmeier M."/>
            <person name="Klingl A."/>
            <person name="Woyke T."/>
            <person name="Ryan C.M."/>
            <person name="Banfield J.F."/>
        </authorList>
    </citation>
    <scope>NUCLEOTIDE SEQUENCE [LARGE SCALE GENOMIC DNA]</scope>
</reference>
<evidence type="ECO:0000259" key="1">
    <source>
        <dbReference type="Pfam" id="PF00293"/>
    </source>
</evidence>
<name>A0A2H0VCI0_9BACT</name>
<feature type="domain" description="Nudix hydrolase" evidence="1">
    <location>
        <begin position="78"/>
        <end position="164"/>
    </location>
</feature>
<dbReference type="InterPro" id="IPR000086">
    <property type="entry name" value="NUDIX_hydrolase_dom"/>
</dbReference>
<dbReference type="SUPFAM" id="SSF55811">
    <property type="entry name" value="Nudix"/>
    <property type="match status" value="1"/>
</dbReference>
<dbReference type="InterPro" id="IPR015797">
    <property type="entry name" value="NUDIX_hydrolase-like_dom_sf"/>
</dbReference>